<accession>A0A8H3L8Z0</accession>
<feature type="transmembrane region" description="Helical" evidence="1">
    <location>
        <begin position="105"/>
        <end position="127"/>
    </location>
</feature>
<feature type="transmembrane region" description="Helical" evidence="1">
    <location>
        <begin position="166"/>
        <end position="187"/>
    </location>
</feature>
<dbReference type="PANTHER" id="PTHR12242:SF1">
    <property type="entry name" value="MYND-TYPE DOMAIN-CONTAINING PROTEIN"/>
    <property type="match status" value="1"/>
</dbReference>
<dbReference type="PANTHER" id="PTHR12242">
    <property type="entry name" value="OS02G0130600 PROTEIN-RELATED"/>
    <property type="match status" value="1"/>
</dbReference>
<feature type="transmembrane region" description="Helical" evidence="1">
    <location>
        <begin position="207"/>
        <end position="230"/>
    </location>
</feature>
<comment type="caution">
    <text evidence="2">The sequence shown here is derived from an EMBL/GenBank/DDBJ whole genome shotgun (WGS) entry which is preliminary data.</text>
</comment>
<dbReference type="GO" id="GO:0016020">
    <property type="term" value="C:membrane"/>
    <property type="evidence" value="ECO:0007669"/>
    <property type="project" value="TreeGrafter"/>
</dbReference>
<evidence type="ECO:0000256" key="1">
    <source>
        <dbReference type="SAM" id="Phobius"/>
    </source>
</evidence>
<dbReference type="EMBL" id="BLAL01000075">
    <property type="protein sequence ID" value="GES84038.1"/>
    <property type="molecule type" value="Genomic_DNA"/>
</dbReference>
<evidence type="ECO:0000313" key="3">
    <source>
        <dbReference type="Proteomes" id="UP000615446"/>
    </source>
</evidence>
<feature type="transmembrane region" description="Helical" evidence="1">
    <location>
        <begin position="66"/>
        <end position="84"/>
    </location>
</feature>
<keyword evidence="1" id="KW-1133">Transmembrane helix</keyword>
<keyword evidence="1" id="KW-0472">Membrane</keyword>
<keyword evidence="1" id="KW-0812">Transmembrane</keyword>
<organism evidence="2 3">
    <name type="scientific">Rhizophagus clarus</name>
    <dbReference type="NCBI Taxonomy" id="94130"/>
    <lineage>
        <taxon>Eukaryota</taxon>
        <taxon>Fungi</taxon>
        <taxon>Fungi incertae sedis</taxon>
        <taxon>Mucoromycota</taxon>
        <taxon>Glomeromycotina</taxon>
        <taxon>Glomeromycetes</taxon>
        <taxon>Glomerales</taxon>
        <taxon>Glomeraceae</taxon>
        <taxon>Rhizophagus</taxon>
    </lineage>
</organism>
<name>A0A8H3L8Z0_9GLOM</name>
<evidence type="ECO:0000313" key="2">
    <source>
        <dbReference type="EMBL" id="GES84038.1"/>
    </source>
</evidence>
<feature type="transmembrane region" description="Helical" evidence="1">
    <location>
        <begin position="30"/>
        <end position="54"/>
    </location>
</feature>
<dbReference type="AlphaFoldDB" id="A0A8H3L8Z0"/>
<proteinExistence type="predicted"/>
<sequence>MSKFTNFFRYNDFNAEKSVTSWFTTPKILLIIRGIISLYTWIILIDQFVSSLIYDGPDDFFKFFTNYSYVGLTAYFTTAFYRSYRYVTKNCESTSFRNQPNILNWLFWLLYHTIVHFPILLTLFYWLFLYNEELNPFEWWIIVSMHGFNSLFVIIEVFLNRQIMSASFIILNLTIQILYTFIVYINYAVTSHWVYEFMDFTKGIKSALWYIGLIIGSTLIFFIMYGIHLLRDYLGKRFGRYNILILI</sequence>
<reference evidence="2" key="1">
    <citation type="submission" date="2019-10" db="EMBL/GenBank/DDBJ databases">
        <title>Conservation and host-specific expression of non-tandemly repeated heterogenous ribosome RNA gene in arbuscular mycorrhizal fungi.</title>
        <authorList>
            <person name="Maeda T."/>
            <person name="Kobayashi Y."/>
            <person name="Nakagawa T."/>
            <person name="Ezawa T."/>
            <person name="Yamaguchi K."/>
            <person name="Bino T."/>
            <person name="Nishimoto Y."/>
            <person name="Shigenobu S."/>
            <person name="Kawaguchi M."/>
        </authorList>
    </citation>
    <scope>NUCLEOTIDE SEQUENCE</scope>
    <source>
        <strain evidence="2">HR1</strain>
    </source>
</reference>
<dbReference type="OrthoDB" id="419711at2759"/>
<protein>
    <submittedName>
        <fullName evidence="2">Uncharacterized protein</fullName>
    </submittedName>
</protein>
<feature type="transmembrane region" description="Helical" evidence="1">
    <location>
        <begin position="139"/>
        <end position="159"/>
    </location>
</feature>
<gene>
    <name evidence="2" type="ORF">RCL2_001117900</name>
</gene>
<dbReference type="Proteomes" id="UP000615446">
    <property type="component" value="Unassembled WGS sequence"/>
</dbReference>